<organism evidence="3 4">
    <name type="scientific">Russula ochroleuca</name>
    <dbReference type="NCBI Taxonomy" id="152965"/>
    <lineage>
        <taxon>Eukaryota</taxon>
        <taxon>Fungi</taxon>
        <taxon>Dikarya</taxon>
        <taxon>Basidiomycota</taxon>
        <taxon>Agaricomycotina</taxon>
        <taxon>Agaricomycetes</taxon>
        <taxon>Russulales</taxon>
        <taxon>Russulaceae</taxon>
        <taxon>Russula</taxon>
    </lineage>
</organism>
<comment type="caution">
    <text evidence="3">The sequence shown here is derived from an EMBL/GenBank/DDBJ whole genome shotgun (WGS) entry which is preliminary data.</text>
</comment>
<name>A0A9P5TD45_9AGAM</name>
<dbReference type="EMBL" id="WHVB01000003">
    <property type="protein sequence ID" value="KAF8485223.1"/>
    <property type="molecule type" value="Genomic_DNA"/>
</dbReference>
<reference evidence="3" key="1">
    <citation type="submission" date="2019-10" db="EMBL/GenBank/DDBJ databases">
        <authorList>
            <consortium name="DOE Joint Genome Institute"/>
            <person name="Kuo A."/>
            <person name="Miyauchi S."/>
            <person name="Kiss E."/>
            <person name="Drula E."/>
            <person name="Kohler A."/>
            <person name="Sanchez-Garcia M."/>
            <person name="Andreopoulos B."/>
            <person name="Barry K.W."/>
            <person name="Bonito G."/>
            <person name="Buee M."/>
            <person name="Carver A."/>
            <person name="Chen C."/>
            <person name="Cichocki N."/>
            <person name="Clum A."/>
            <person name="Culley D."/>
            <person name="Crous P.W."/>
            <person name="Fauchery L."/>
            <person name="Girlanda M."/>
            <person name="Hayes R."/>
            <person name="Keri Z."/>
            <person name="LaButti K."/>
            <person name="Lipzen A."/>
            <person name="Lombard V."/>
            <person name="Magnuson J."/>
            <person name="Maillard F."/>
            <person name="Morin E."/>
            <person name="Murat C."/>
            <person name="Nolan M."/>
            <person name="Ohm R."/>
            <person name="Pangilinan J."/>
            <person name="Pereira M."/>
            <person name="Perotto S."/>
            <person name="Peter M."/>
            <person name="Riley R."/>
            <person name="Sitrit Y."/>
            <person name="Stielow B."/>
            <person name="Szollosi G."/>
            <person name="Zifcakova L."/>
            <person name="Stursova M."/>
            <person name="Spatafora J.W."/>
            <person name="Tedersoo L."/>
            <person name="Vaario L.-M."/>
            <person name="Yamada A."/>
            <person name="Yan M."/>
            <person name="Wang P."/>
            <person name="Xu J."/>
            <person name="Bruns T."/>
            <person name="Baldrian P."/>
            <person name="Vilgalys R."/>
            <person name="Henrissat B."/>
            <person name="Grigoriev I.V."/>
            <person name="Hibbett D."/>
            <person name="Nagy L.G."/>
            <person name="Martin F.M."/>
        </authorList>
    </citation>
    <scope>NUCLEOTIDE SEQUENCE</scope>
    <source>
        <strain evidence="3">Prilba</strain>
    </source>
</reference>
<evidence type="ECO:0000313" key="3">
    <source>
        <dbReference type="EMBL" id="KAF8485223.1"/>
    </source>
</evidence>
<evidence type="ECO:0000256" key="1">
    <source>
        <dbReference type="SAM" id="MobiDB-lite"/>
    </source>
</evidence>
<evidence type="ECO:0000256" key="2">
    <source>
        <dbReference type="SAM" id="SignalP"/>
    </source>
</evidence>
<proteinExistence type="predicted"/>
<dbReference type="Proteomes" id="UP000759537">
    <property type="component" value="Unassembled WGS sequence"/>
</dbReference>
<gene>
    <name evidence="3" type="ORF">DFH94DRAFT_267921</name>
</gene>
<protein>
    <submittedName>
        <fullName evidence="3">Uncharacterized protein</fullName>
    </submittedName>
</protein>
<keyword evidence="2" id="KW-0732">Signal</keyword>
<keyword evidence="4" id="KW-1185">Reference proteome</keyword>
<sequence>MAAMIFVVVPIPCSSGMTVVSVSHRLVPSHHLTLSRVPSYPHHRRHDDFSDGSFHHLPAPSARLAFSPALDTSESTISPTFSNFSPSTSSGYSIPSPDSAAVSTPSDADDAWNLIPYNVFWGHRYEEYRAGILPGPEGDCIFLHSPTPLRNHHGAARIFVVCGYVVER</sequence>
<dbReference type="AlphaFoldDB" id="A0A9P5TD45"/>
<accession>A0A9P5TD45</accession>
<feature type="region of interest" description="Disordered" evidence="1">
    <location>
        <begin position="81"/>
        <end position="106"/>
    </location>
</feature>
<feature type="chain" id="PRO_5040475486" evidence="2">
    <location>
        <begin position="17"/>
        <end position="168"/>
    </location>
</feature>
<evidence type="ECO:0000313" key="4">
    <source>
        <dbReference type="Proteomes" id="UP000759537"/>
    </source>
</evidence>
<feature type="compositionally biased region" description="Low complexity" evidence="1">
    <location>
        <begin position="81"/>
        <end position="99"/>
    </location>
</feature>
<reference evidence="3" key="2">
    <citation type="journal article" date="2020" name="Nat. Commun.">
        <title>Large-scale genome sequencing of mycorrhizal fungi provides insights into the early evolution of symbiotic traits.</title>
        <authorList>
            <person name="Miyauchi S."/>
            <person name="Kiss E."/>
            <person name="Kuo A."/>
            <person name="Drula E."/>
            <person name="Kohler A."/>
            <person name="Sanchez-Garcia M."/>
            <person name="Morin E."/>
            <person name="Andreopoulos B."/>
            <person name="Barry K.W."/>
            <person name="Bonito G."/>
            <person name="Buee M."/>
            <person name="Carver A."/>
            <person name="Chen C."/>
            <person name="Cichocki N."/>
            <person name="Clum A."/>
            <person name="Culley D."/>
            <person name="Crous P.W."/>
            <person name="Fauchery L."/>
            <person name="Girlanda M."/>
            <person name="Hayes R.D."/>
            <person name="Keri Z."/>
            <person name="LaButti K."/>
            <person name="Lipzen A."/>
            <person name="Lombard V."/>
            <person name="Magnuson J."/>
            <person name="Maillard F."/>
            <person name="Murat C."/>
            <person name="Nolan M."/>
            <person name="Ohm R.A."/>
            <person name="Pangilinan J."/>
            <person name="Pereira M.F."/>
            <person name="Perotto S."/>
            <person name="Peter M."/>
            <person name="Pfister S."/>
            <person name="Riley R."/>
            <person name="Sitrit Y."/>
            <person name="Stielow J.B."/>
            <person name="Szollosi G."/>
            <person name="Zifcakova L."/>
            <person name="Stursova M."/>
            <person name="Spatafora J.W."/>
            <person name="Tedersoo L."/>
            <person name="Vaario L.M."/>
            <person name="Yamada A."/>
            <person name="Yan M."/>
            <person name="Wang P."/>
            <person name="Xu J."/>
            <person name="Bruns T."/>
            <person name="Baldrian P."/>
            <person name="Vilgalys R."/>
            <person name="Dunand C."/>
            <person name="Henrissat B."/>
            <person name="Grigoriev I.V."/>
            <person name="Hibbett D."/>
            <person name="Nagy L.G."/>
            <person name="Martin F.M."/>
        </authorList>
    </citation>
    <scope>NUCLEOTIDE SEQUENCE</scope>
    <source>
        <strain evidence="3">Prilba</strain>
    </source>
</reference>
<dbReference type="OrthoDB" id="2441642at2759"/>
<feature type="signal peptide" evidence="2">
    <location>
        <begin position="1"/>
        <end position="16"/>
    </location>
</feature>